<evidence type="ECO:0000256" key="1">
    <source>
        <dbReference type="HAMAP-Rule" id="MF_00652"/>
    </source>
</evidence>
<accession>A0AA49JHS1</accession>
<dbReference type="InterPro" id="IPR005583">
    <property type="entry name" value="YaaA"/>
</dbReference>
<organism evidence="2">
    <name type="scientific">Roseihalotalea indica</name>
    <dbReference type="NCBI Taxonomy" id="2867963"/>
    <lineage>
        <taxon>Bacteria</taxon>
        <taxon>Pseudomonadati</taxon>
        <taxon>Bacteroidota</taxon>
        <taxon>Cytophagia</taxon>
        <taxon>Cytophagales</taxon>
        <taxon>Catalimonadaceae</taxon>
        <taxon>Roseihalotalea</taxon>
    </lineage>
</organism>
<dbReference type="HAMAP" id="MF_00652">
    <property type="entry name" value="UPF0246"/>
    <property type="match status" value="1"/>
</dbReference>
<dbReference type="PANTHER" id="PTHR30283:SF4">
    <property type="entry name" value="PEROXIDE STRESS RESISTANCE PROTEIN YAAA"/>
    <property type="match status" value="1"/>
</dbReference>
<reference evidence="2" key="2">
    <citation type="journal article" date="2024" name="Antonie Van Leeuwenhoek">
        <title>Roseihalotalea indica gen. nov., sp. nov., a halophilic Bacteroidetes from mesopelagic Southwest Indian Ocean with higher carbohydrate metabolic potential.</title>
        <authorList>
            <person name="Chen B."/>
            <person name="Zhang M."/>
            <person name="Lin D."/>
            <person name="Ye J."/>
            <person name="Tang K."/>
        </authorList>
    </citation>
    <scope>NUCLEOTIDE SEQUENCE</scope>
    <source>
        <strain evidence="2">TK19036</strain>
    </source>
</reference>
<evidence type="ECO:0000313" key="2">
    <source>
        <dbReference type="EMBL" id="WKN38740.1"/>
    </source>
</evidence>
<dbReference type="PANTHER" id="PTHR30283">
    <property type="entry name" value="PEROXIDE STRESS RESPONSE PROTEIN YAAA"/>
    <property type="match status" value="1"/>
</dbReference>
<dbReference type="Pfam" id="PF03883">
    <property type="entry name" value="H2O2_YaaD"/>
    <property type="match status" value="1"/>
</dbReference>
<dbReference type="EMBL" id="CP120682">
    <property type="protein sequence ID" value="WKN38740.1"/>
    <property type="molecule type" value="Genomic_DNA"/>
</dbReference>
<name>A0AA49JHS1_9BACT</name>
<dbReference type="AlphaFoldDB" id="A0AA49JHS1"/>
<comment type="similarity">
    <text evidence="1">Belongs to the UPF0246 family.</text>
</comment>
<gene>
    <name evidence="2" type="primary">yaaA</name>
    <name evidence="2" type="ORF">K4G66_08490</name>
</gene>
<proteinExistence type="inferred from homology"/>
<dbReference type="NCBIfam" id="NF002542">
    <property type="entry name" value="PRK02101.1-3"/>
    <property type="match status" value="1"/>
</dbReference>
<sequence length="256" mass="29199">MLTILSPSKTQDFSNGHNHTFLTHSEPALLTESKKLVKELKKKSVQDIEKLMDVSEKIATLNYERYKNFSVPFTADNARQALLAFKGDVYTDIAIDEYSDKDFAFAQDHLRILSGLYGLLRPLDLMQPYRLEMKIPLSNPRGSNLYTFWGDRITKQLNQSLAEQKTPVLVNLASNEYFKAVDTKKLKGDVITPVFKEHKNGAYKVIAIYAKRARGKMANFIIQNAIDQPEQLKTFTDGGYEFSDSLSSGNEWVFIR</sequence>
<protein>
    <recommendedName>
        <fullName evidence="1">UPF0246 protein K4G66_08490</fullName>
    </recommendedName>
</protein>
<dbReference type="GO" id="GO:0033194">
    <property type="term" value="P:response to hydroperoxide"/>
    <property type="evidence" value="ECO:0007669"/>
    <property type="project" value="TreeGrafter"/>
</dbReference>
<dbReference type="GO" id="GO:0005829">
    <property type="term" value="C:cytosol"/>
    <property type="evidence" value="ECO:0007669"/>
    <property type="project" value="TreeGrafter"/>
</dbReference>
<reference evidence="2" key="1">
    <citation type="journal article" date="2023" name="Comput. Struct. Biotechnol. J.">
        <title>Discovery of a novel marine Bacteroidetes with a rich repertoire of carbohydrate-active enzymes.</title>
        <authorList>
            <person name="Chen B."/>
            <person name="Liu G."/>
            <person name="Chen Q."/>
            <person name="Wang H."/>
            <person name="Liu L."/>
            <person name="Tang K."/>
        </authorList>
    </citation>
    <scope>NUCLEOTIDE SEQUENCE</scope>
    <source>
        <strain evidence="2">TK19036</strain>
    </source>
</reference>